<reference evidence="1" key="1">
    <citation type="journal article" date="2017" name="Parasit. Vectors">
        <title>Sialotranscriptomics of Rhipicephalus zambeziensis reveals intricate expression profiles of secretory proteins and suggests tight temporal transcriptional regulation during blood-feeding.</title>
        <authorList>
            <person name="de Castro M.H."/>
            <person name="de Klerk D."/>
            <person name="Pienaar R."/>
            <person name="Rees D.J.G."/>
            <person name="Mans B.J."/>
        </authorList>
    </citation>
    <scope>NUCLEOTIDE SEQUENCE</scope>
    <source>
        <tissue evidence="1">Salivary glands</tissue>
    </source>
</reference>
<name>A0A224YAT8_9ACAR</name>
<organism evidence="1">
    <name type="scientific">Rhipicephalus zambeziensis</name>
    <dbReference type="NCBI Taxonomy" id="60191"/>
    <lineage>
        <taxon>Eukaryota</taxon>
        <taxon>Metazoa</taxon>
        <taxon>Ecdysozoa</taxon>
        <taxon>Arthropoda</taxon>
        <taxon>Chelicerata</taxon>
        <taxon>Arachnida</taxon>
        <taxon>Acari</taxon>
        <taxon>Parasitiformes</taxon>
        <taxon>Ixodida</taxon>
        <taxon>Ixodoidea</taxon>
        <taxon>Ixodidae</taxon>
        <taxon>Rhipicephalinae</taxon>
        <taxon>Rhipicephalus</taxon>
        <taxon>Rhipicephalus</taxon>
    </lineage>
</organism>
<dbReference type="EMBL" id="GFPF01003641">
    <property type="protein sequence ID" value="MAA14787.1"/>
    <property type="molecule type" value="Transcribed_RNA"/>
</dbReference>
<proteinExistence type="predicted"/>
<protein>
    <submittedName>
        <fullName evidence="1">Uncharacterized protein</fullName>
    </submittedName>
</protein>
<dbReference type="AlphaFoldDB" id="A0A224YAT8"/>
<evidence type="ECO:0000313" key="1">
    <source>
        <dbReference type="EMBL" id="MAA14787.1"/>
    </source>
</evidence>
<sequence>MSQEHKSTITLTRSKNRRSWPLTQISCHTKAYTQPRYCMQIEFLVARECTMRLIHITKAVQNPAEGNILQKPARCVSIMSRPDNFSVNYSFQE</sequence>
<accession>A0A224YAT8</accession>